<protein>
    <recommendedName>
        <fullName evidence="6">Acyl-CoA synthetase</fullName>
    </recommendedName>
</protein>
<dbReference type="CDD" id="cd05907">
    <property type="entry name" value="VL_LC_FACS_like"/>
    <property type="match status" value="1"/>
</dbReference>
<evidence type="ECO:0000313" key="9">
    <source>
        <dbReference type="Proteomes" id="UP000598217"/>
    </source>
</evidence>
<organism evidence="8 9">
    <name type="scientific">Nocardiopsis terrae</name>
    <dbReference type="NCBI Taxonomy" id="372655"/>
    <lineage>
        <taxon>Bacteria</taxon>
        <taxon>Bacillati</taxon>
        <taxon>Actinomycetota</taxon>
        <taxon>Actinomycetes</taxon>
        <taxon>Streptosporangiales</taxon>
        <taxon>Nocardiopsidaceae</taxon>
        <taxon>Nocardiopsis</taxon>
    </lineage>
</organism>
<comment type="similarity">
    <text evidence="1">Belongs to the ATP-dependent AMP-binding enzyme family.</text>
</comment>
<evidence type="ECO:0000256" key="5">
    <source>
        <dbReference type="ARBA" id="ARBA00024484"/>
    </source>
</evidence>
<dbReference type="Gene3D" id="3.30.300.30">
    <property type="match status" value="1"/>
</dbReference>
<dbReference type="GO" id="GO:0004467">
    <property type="term" value="F:long-chain fatty acid-CoA ligase activity"/>
    <property type="evidence" value="ECO:0007669"/>
    <property type="project" value="UniProtKB-EC"/>
</dbReference>
<keyword evidence="3" id="KW-0276">Fatty acid metabolism</keyword>
<comment type="caution">
    <text evidence="8">The sequence shown here is derived from an EMBL/GenBank/DDBJ whole genome shotgun (WGS) entry which is preliminary data.</text>
</comment>
<keyword evidence="2 8" id="KW-0436">Ligase</keyword>
<dbReference type="PANTHER" id="PTHR43272:SF32">
    <property type="entry name" value="AMP-DEPENDENT SYNTHETASE_LIGASE DOMAIN-CONTAINING PROTEIN"/>
    <property type="match status" value="1"/>
</dbReference>
<dbReference type="RefSeq" id="WP_191273130.1">
    <property type="nucleotide sequence ID" value="NZ_BMXJ01000006.1"/>
</dbReference>
<keyword evidence="4" id="KW-0443">Lipid metabolism</keyword>
<dbReference type="InterPro" id="IPR042099">
    <property type="entry name" value="ANL_N_sf"/>
</dbReference>
<comment type="catalytic activity">
    <reaction evidence="5">
        <text>a long-chain fatty acid + ATP + CoA = a long-chain fatty acyl-CoA + AMP + diphosphate</text>
        <dbReference type="Rhea" id="RHEA:15421"/>
        <dbReference type="ChEBI" id="CHEBI:30616"/>
        <dbReference type="ChEBI" id="CHEBI:33019"/>
        <dbReference type="ChEBI" id="CHEBI:57287"/>
        <dbReference type="ChEBI" id="CHEBI:57560"/>
        <dbReference type="ChEBI" id="CHEBI:83139"/>
        <dbReference type="ChEBI" id="CHEBI:456215"/>
        <dbReference type="EC" id="6.2.1.3"/>
    </reaction>
    <physiologicalReaction direction="left-to-right" evidence="5">
        <dbReference type="Rhea" id="RHEA:15422"/>
    </physiologicalReaction>
</comment>
<evidence type="ECO:0000256" key="1">
    <source>
        <dbReference type="ARBA" id="ARBA00006432"/>
    </source>
</evidence>
<dbReference type="PROSITE" id="PS00455">
    <property type="entry name" value="AMP_BINDING"/>
    <property type="match status" value="1"/>
</dbReference>
<dbReference type="Pfam" id="PF00501">
    <property type="entry name" value="AMP-binding"/>
    <property type="match status" value="1"/>
</dbReference>
<dbReference type="Gene3D" id="3.40.50.12780">
    <property type="entry name" value="N-terminal domain of ligase-like"/>
    <property type="match status" value="1"/>
</dbReference>
<evidence type="ECO:0000256" key="6">
    <source>
        <dbReference type="ARBA" id="ARBA00032875"/>
    </source>
</evidence>
<dbReference type="InterPro" id="IPR000873">
    <property type="entry name" value="AMP-dep_synth/lig_dom"/>
</dbReference>
<dbReference type="InterPro" id="IPR020845">
    <property type="entry name" value="AMP-binding_CS"/>
</dbReference>
<dbReference type="EMBL" id="JADBDY010000001">
    <property type="protein sequence ID" value="MBE1457159.1"/>
    <property type="molecule type" value="Genomic_DNA"/>
</dbReference>
<feature type="domain" description="AMP-dependent synthetase/ligase" evidence="7">
    <location>
        <begin position="22"/>
        <end position="432"/>
    </location>
</feature>
<evidence type="ECO:0000256" key="4">
    <source>
        <dbReference type="ARBA" id="ARBA00023098"/>
    </source>
</evidence>
<dbReference type="InterPro" id="IPR045851">
    <property type="entry name" value="AMP-bd_C_sf"/>
</dbReference>
<evidence type="ECO:0000259" key="7">
    <source>
        <dbReference type="Pfam" id="PF00501"/>
    </source>
</evidence>
<keyword evidence="9" id="KW-1185">Reference proteome</keyword>
<evidence type="ECO:0000256" key="2">
    <source>
        <dbReference type="ARBA" id="ARBA00022598"/>
    </source>
</evidence>
<dbReference type="PANTHER" id="PTHR43272">
    <property type="entry name" value="LONG-CHAIN-FATTY-ACID--COA LIGASE"/>
    <property type="match status" value="1"/>
</dbReference>
<evidence type="ECO:0000256" key="3">
    <source>
        <dbReference type="ARBA" id="ARBA00022832"/>
    </source>
</evidence>
<evidence type="ECO:0000313" key="8">
    <source>
        <dbReference type="EMBL" id="MBE1457159.1"/>
    </source>
</evidence>
<dbReference type="SUPFAM" id="SSF56801">
    <property type="entry name" value="Acetyl-CoA synthetase-like"/>
    <property type="match status" value="1"/>
</dbReference>
<reference evidence="8 9" key="1">
    <citation type="submission" date="2020-10" db="EMBL/GenBank/DDBJ databases">
        <title>Sequencing the genomes of 1000 actinobacteria strains.</title>
        <authorList>
            <person name="Klenk H.-P."/>
        </authorList>
    </citation>
    <scope>NUCLEOTIDE SEQUENCE [LARGE SCALE GENOMIC DNA]</scope>
    <source>
        <strain evidence="8 9">DSM 45157</strain>
    </source>
</reference>
<gene>
    <name evidence="8" type="ORF">H4W79_001373</name>
</gene>
<sequence>MTSVPGTADAPTYRTLPELLLRNAREYPDRPALSWRAPGAADWTTLTWARVHDTVTALTEGYAALGVRPGDHALIMMGNRPEHWLSDLALVHTGAVPSTVYSTSAPEQVTHIARHSRARLAVVESAETAAHWETLLKDPDTPLEHLVVVEGADPDRGHTPYAALTATAPAGAADRWRDLTPDSLATVVYTSGTTGDPKGVAISHRSVLAQANALDRAIEVPENPAHVCYLPLAHIAERLLGLYMPLVRVSHVWMCADPTAVAGVLPHVRPPHFLGVPRVWEKFAGAVQAVLAGLPEEQRQAVDRARAVATAYVEHLERDGEVPADLEQRYRGARSAVLEPLLAKLGLDRVVLPSSASAPMPLDVVRFWASLGIVVMDAWGLTESVGVATMNVPGTGSFRLGSVGRPIEGVQMRLGEDGEVFLRGETLFDGYLQPDGSVRPETDEEGWFATGDVGRVDEDGFLWITDRKKELIVTSGGKNVSPALVENTLKEHPLVGQAFAHGDHRPYLVALLVLDPELTPLWAASQGIEVQGEELAEHPEVLAEVDRAVQTANARLSRAEQVKRYRVLTGEWGPDTGELTPSLKLRRRVVADRYADQLNALYQD</sequence>
<name>A0ABR9HDP9_9ACTN</name>
<accession>A0ABR9HDP9</accession>
<proteinExistence type="inferred from homology"/>
<dbReference type="Pfam" id="PF23562">
    <property type="entry name" value="AMP-binding_C_3"/>
    <property type="match status" value="1"/>
</dbReference>
<dbReference type="Proteomes" id="UP000598217">
    <property type="component" value="Unassembled WGS sequence"/>
</dbReference>